<dbReference type="AlphaFoldDB" id="A0A1I0HYI2"/>
<feature type="domain" description="Integrase catalytic" evidence="2">
    <location>
        <begin position="135"/>
        <end position="303"/>
    </location>
</feature>
<evidence type="ECO:0000256" key="1">
    <source>
        <dbReference type="SAM" id="MobiDB-lite"/>
    </source>
</evidence>
<dbReference type="NCBIfam" id="NF033516">
    <property type="entry name" value="transpos_IS3"/>
    <property type="match status" value="1"/>
</dbReference>
<dbReference type="PANTHER" id="PTHR46889">
    <property type="entry name" value="TRANSPOSASE INSF FOR INSERTION SEQUENCE IS3B-RELATED"/>
    <property type="match status" value="1"/>
</dbReference>
<dbReference type="PANTHER" id="PTHR46889:SF4">
    <property type="entry name" value="TRANSPOSASE INSO FOR INSERTION SEQUENCE ELEMENT IS911B-RELATED"/>
    <property type="match status" value="1"/>
</dbReference>
<protein>
    <submittedName>
        <fullName evidence="4">Integrase core domain-containing protein</fullName>
    </submittedName>
</protein>
<dbReference type="InterPro" id="IPR050900">
    <property type="entry name" value="Transposase_IS3/IS150/IS904"/>
</dbReference>
<dbReference type="InterPro" id="IPR009057">
    <property type="entry name" value="Homeodomain-like_sf"/>
</dbReference>
<dbReference type="Pfam" id="PF00665">
    <property type="entry name" value="rve"/>
    <property type="match status" value="1"/>
</dbReference>
<dbReference type="InterPro" id="IPR048020">
    <property type="entry name" value="Transpos_IS3"/>
</dbReference>
<proteinExistence type="predicted"/>
<dbReference type="InterPro" id="IPR036397">
    <property type="entry name" value="RNaseH_sf"/>
</dbReference>
<reference evidence="4" key="2">
    <citation type="submission" date="2016-10" db="EMBL/GenBank/DDBJ databases">
        <authorList>
            <person name="de Groot N.N."/>
        </authorList>
    </citation>
    <scope>NUCLEOTIDE SEQUENCE [LARGE SCALE GENOMIC DNA]</scope>
    <source>
        <strain evidence="4">CGMCC 1.6489</strain>
    </source>
</reference>
<dbReference type="STRING" id="430453.SAMN04487962_12143"/>
<feature type="region of interest" description="Disordered" evidence="1">
    <location>
        <begin position="115"/>
        <end position="137"/>
    </location>
</feature>
<dbReference type="SUPFAM" id="SSF46689">
    <property type="entry name" value="Homeodomain-like"/>
    <property type="match status" value="1"/>
</dbReference>
<dbReference type="Proteomes" id="UP000198762">
    <property type="component" value="Unassembled WGS sequence"/>
</dbReference>
<gene>
    <name evidence="3" type="ORF">SAMN04487962_12143</name>
    <name evidence="4" type="ORF">SAMN04487962_1382</name>
</gene>
<evidence type="ECO:0000313" key="3">
    <source>
        <dbReference type="EMBL" id="SET75895.1"/>
    </source>
</evidence>
<evidence type="ECO:0000313" key="4">
    <source>
        <dbReference type="EMBL" id="SET89156.1"/>
    </source>
</evidence>
<name>A0A1I0HYI2_9GAMM</name>
<evidence type="ECO:0000313" key="5">
    <source>
        <dbReference type="Proteomes" id="UP000198762"/>
    </source>
</evidence>
<dbReference type="InterPro" id="IPR001584">
    <property type="entry name" value="Integrase_cat-core"/>
</dbReference>
<dbReference type="EMBL" id="FOHZ01000021">
    <property type="protein sequence ID" value="SET75895.1"/>
    <property type="molecule type" value="Genomic_DNA"/>
</dbReference>
<organism evidence="4 5">
    <name type="scientific">Marinobacter segnicrescens</name>
    <dbReference type="NCBI Taxonomy" id="430453"/>
    <lineage>
        <taxon>Bacteria</taxon>
        <taxon>Pseudomonadati</taxon>
        <taxon>Pseudomonadota</taxon>
        <taxon>Gammaproteobacteria</taxon>
        <taxon>Pseudomonadales</taxon>
        <taxon>Marinobacteraceae</taxon>
        <taxon>Marinobacter</taxon>
    </lineage>
</organism>
<dbReference type="PROSITE" id="PS50994">
    <property type="entry name" value="INTEGRASE"/>
    <property type="match status" value="1"/>
</dbReference>
<accession>A0A1I0HYI2</accession>
<evidence type="ECO:0000259" key="2">
    <source>
        <dbReference type="PROSITE" id="PS50994"/>
    </source>
</evidence>
<keyword evidence="5" id="KW-1185">Reference proteome</keyword>
<dbReference type="InterPro" id="IPR012337">
    <property type="entry name" value="RNaseH-like_sf"/>
</dbReference>
<dbReference type="EMBL" id="FOHZ01000038">
    <property type="protein sequence ID" value="SET89156.1"/>
    <property type="molecule type" value="Genomic_DNA"/>
</dbReference>
<dbReference type="SUPFAM" id="SSF53098">
    <property type="entry name" value="Ribonuclease H-like"/>
    <property type="match status" value="1"/>
</dbReference>
<reference evidence="5" key="1">
    <citation type="submission" date="2016-10" db="EMBL/GenBank/DDBJ databases">
        <authorList>
            <person name="Varghese N."/>
            <person name="Submissions S."/>
        </authorList>
    </citation>
    <scope>NUCLEOTIDE SEQUENCE [LARGE SCALE GENOMIC DNA]</scope>
    <source>
        <strain evidence="5">CGMCC 1.6489</strain>
    </source>
</reference>
<sequence>MTSLPDRQQAVALIHEAQSSGARLAKACALLNLSVRTFQRWTTDKAVKADQRPVVPRPAPTNKLTDQERQAVVSLSNQKRYQSCPPAFIVADQMDQGHYLASESTFYRVLREHGQVNPRGRQKAPQPKRQATTHQATEPNQLWSWDISWLPGPARGTWFYLYLMLDVYSRKIVGHEVYQSETGELASEFIEKAYWREHLAAREKPLVLHSDNGSPMKASTFLEKLYDLGITPSNSRPRVSNDNAYSESLFKTLKFRPGFPVNGFSTIEDARDWVLAFVRWYNTEHRHSALNYVTPQQRHDGEADQILAQRKQVIEAAKTANPRRWSGDIRNFSLPESVTLNPEKAVNC</sequence>
<dbReference type="GO" id="GO:0003676">
    <property type="term" value="F:nucleic acid binding"/>
    <property type="evidence" value="ECO:0007669"/>
    <property type="project" value="InterPro"/>
</dbReference>
<dbReference type="Gene3D" id="3.30.420.10">
    <property type="entry name" value="Ribonuclease H-like superfamily/Ribonuclease H"/>
    <property type="match status" value="1"/>
</dbReference>
<dbReference type="GO" id="GO:0015074">
    <property type="term" value="P:DNA integration"/>
    <property type="evidence" value="ECO:0007669"/>
    <property type="project" value="InterPro"/>
</dbReference>